<dbReference type="Proteomes" id="UP000824469">
    <property type="component" value="Unassembled WGS sequence"/>
</dbReference>
<evidence type="ECO:0008006" key="3">
    <source>
        <dbReference type="Google" id="ProtNLM"/>
    </source>
</evidence>
<dbReference type="SUPFAM" id="SSF82199">
    <property type="entry name" value="SET domain"/>
    <property type="match status" value="1"/>
</dbReference>
<dbReference type="InterPro" id="IPR046341">
    <property type="entry name" value="SET_dom_sf"/>
</dbReference>
<proteinExistence type="predicted"/>
<sequence length="109" mass="12571">TPPPVRVGYTENAGRGVFATREIRSGDLIHTADPFVAHPHLSSLDKVCYYCLRRLKESFRSSQWEKTSANTLQDGQNEVHFCSSQCTEQAKDFYEIERKADWSLYHEQC</sequence>
<dbReference type="Gene3D" id="6.10.140.2220">
    <property type="match status" value="1"/>
</dbReference>
<name>A0AA38LJY8_TAXCH</name>
<dbReference type="PANTHER" id="PTHR12197:SF298">
    <property type="entry name" value="HISTONE-LYSINE N-METHYLTRANSFERASE ATXR4"/>
    <property type="match status" value="1"/>
</dbReference>
<accession>A0AA38LJY8</accession>
<evidence type="ECO:0000313" key="1">
    <source>
        <dbReference type="EMBL" id="KAH9326734.1"/>
    </source>
</evidence>
<protein>
    <recommendedName>
        <fullName evidence="3">SET domain-containing protein</fullName>
    </recommendedName>
</protein>
<dbReference type="EMBL" id="JAHRHJ020000002">
    <property type="protein sequence ID" value="KAH9326734.1"/>
    <property type="molecule type" value="Genomic_DNA"/>
</dbReference>
<gene>
    <name evidence="1" type="ORF">KI387_006912</name>
</gene>
<feature type="non-terminal residue" evidence="1">
    <location>
        <position position="109"/>
    </location>
</feature>
<dbReference type="InterPro" id="IPR050869">
    <property type="entry name" value="H3K4_H4K5_MeTrfase"/>
</dbReference>
<organism evidence="1 2">
    <name type="scientific">Taxus chinensis</name>
    <name type="common">Chinese yew</name>
    <name type="synonym">Taxus wallichiana var. chinensis</name>
    <dbReference type="NCBI Taxonomy" id="29808"/>
    <lineage>
        <taxon>Eukaryota</taxon>
        <taxon>Viridiplantae</taxon>
        <taxon>Streptophyta</taxon>
        <taxon>Embryophyta</taxon>
        <taxon>Tracheophyta</taxon>
        <taxon>Spermatophyta</taxon>
        <taxon>Pinopsida</taxon>
        <taxon>Pinidae</taxon>
        <taxon>Conifers II</taxon>
        <taxon>Cupressales</taxon>
        <taxon>Taxaceae</taxon>
        <taxon>Taxus</taxon>
    </lineage>
</organism>
<comment type="caution">
    <text evidence="1">The sequence shown here is derived from an EMBL/GenBank/DDBJ whole genome shotgun (WGS) entry which is preliminary data.</text>
</comment>
<evidence type="ECO:0000313" key="2">
    <source>
        <dbReference type="Proteomes" id="UP000824469"/>
    </source>
</evidence>
<dbReference type="AlphaFoldDB" id="A0AA38LJY8"/>
<dbReference type="GO" id="GO:0005634">
    <property type="term" value="C:nucleus"/>
    <property type="evidence" value="ECO:0007669"/>
    <property type="project" value="TreeGrafter"/>
</dbReference>
<reference evidence="1 2" key="1">
    <citation type="journal article" date="2021" name="Nat. Plants">
        <title>The Taxus genome provides insights into paclitaxel biosynthesis.</title>
        <authorList>
            <person name="Xiong X."/>
            <person name="Gou J."/>
            <person name="Liao Q."/>
            <person name="Li Y."/>
            <person name="Zhou Q."/>
            <person name="Bi G."/>
            <person name="Li C."/>
            <person name="Du R."/>
            <person name="Wang X."/>
            <person name="Sun T."/>
            <person name="Guo L."/>
            <person name="Liang H."/>
            <person name="Lu P."/>
            <person name="Wu Y."/>
            <person name="Zhang Z."/>
            <person name="Ro D.K."/>
            <person name="Shang Y."/>
            <person name="Huang S."/>
            <person name="Yan J."/>
        </authorList>
    </citation>
    <scope>NUCLEOTIDE SEQUENCE [LARGE SCALE GENOMIC DNA]</scope>
    <source>
        <strain evidence="1">Ta-2019</strain>
    </source>
</reference>
<dbReference type="PANTHER" id="PTHR12197">
    <property type="entry name" value="HISTONE-LYSINE N-METHYLTRANSFERASE SMYD"/>
    <property type="match status" value="1"/>
</dbReference>
<dbReference type="Gene3D" id="2.170.270.10">
    <property type="entry name" value="SET domain"/>
    <property type="match status" value="1"/>
</dbReference>
<feature type="non-terminal residue" evidence="1">
    <location>
        <position position="1"/>
    </location>
</feature>
<keyword evidence="2" id="KW-1185">Reference proteome</keyword>